<evidence type="ECO:0000313" key="2">
    <source>
        <dbReference type="EMBL" id="BAD17166.1"/>
    </source>
</evidence>
<name>B9F5G6_ORYSJ</name>
<gene>
    <name evidence="2" type="ORF">OJ1570_H12.17</name>
    <name evidence="3" type="ORF">OsJ_06551</name>
</gene>
<dbReference type="AlphaFoldDB" id="B9F5G6"/>
<organism evidence="3">
    <name type="scientific">Oryza sativa subsp. japonica</name>
    <name type="common">Rice</name>
    <dbReference type="NCBI Taxonomy" id="39947"/>
    <lineage>
        <taxon>Eukaryota</taxon>
        <taxon>Viridiplantae</taxon>
        <taxon>Streptophyta</taxon>
        <taxon>Embryophyta</taxon>
        <taxon>Tracheophyta</taxon>
        <taxon>Spermatophyta</taxon>
        <taxon>Magnoliopsida</taxon>
        <taxon>Liliopsida</taxon>
        <taxon>Poales</taxon>
        <taxon>Poaceae</taxon>
        <taxon>BOP clade</taxon>
        <taxon>Oryzoideae</taxon>
        <taxon>Oryzeae</taxon>
        <taxon>Oryzinae</taxon>
        <taxon>Oryza</taxon>
        <taxon>Oryza sativa</taxon>
    </lineage>
</organism>
<reference evidence="4" key="4">
    <citation type="journal article" date="2008" name="Nucleic Acids Res.">
        <title>The rice annotation project database (RAP-DB): 2008 update.</title>
        <authorList>
            <consortium name="The rice annotation project (RAP)"/>
        </authorList>
    </citation>
    <scope>GENOME REANNOTATION</scope>
    <source>
        <strain evidence="4">cv. Nipponbare</strain>
    </source>
</reference>
<dbReference type="Proteomes" id="UP000000763">
    <property type="component" value="Chromosome 2"/>
</dbReference>
<feature type="region of interest" description="Disordered" evidence="1">
    <location>
        <begin position="82"/>
        <end position="109"/>
    </location>
</feature>
<dbReference type="OMA" id="PRLVMGC"/>
<dbReference type="EMBL" id="AP004856">
    <property type="protein sequence ID" value="BAD17166.1"/>
    <property type="molecule type" value="Genomic_DNA"/>
</dbReference>
<reference evidence="3" key="5">
    <citation type="submission" date="2008-12" db="EMBL/GenBank/DDBJ databases">
        <title>Improved gene annotation of the rice (Oryza sativa) genomes.</title>
        <authorList>
            <person name="Wang J."/>
            <person name="Li R."/>
            <person name="Fan W."/>
            <person name="Huang Q."/>
            <person name="Zhang J."/>
            <person name="Zhou Y."/>
            <person name="Hu Y."/>
            <person name="Zi S."/>
            <person name="Li J."/>
            <person name="Ni P."/>
            <person name="Zheng H."/>
            <person name="Zhang Y."/>
            <person name="Zhao M."/>
            <person name="Hao Q."/>
            <person name="McDermott J."/>
            <person name="Samudrala R."/>
            <person name="Kristiansen K."/>
            <person name="Wong G.K.-S."/>
        </authorList>
    </citation>
    <scope>NUCLEOTIDE SEQUENCE</scope>
</reference>
<dbReference type="Gramene" id="Os02t0438900-00">
    <property type="protein sequence ID" value="Os02t0438900-00"/>
    <property type="gene ID" value="Os02g0438900"/>
</dbReference>
<proteinExistence type="predicted"/>
<dbReference type="EMBL" id="CM000139">
    <property type="protein sequence ID" value="EEE56897.1"/>
    <property type="molecule type" value="Genomic_DNA"/>
</dbReference>
<sequence length="152" mass="15352">MGAQGGARVAPDNGAWARGGGRATPTGGGSEAGGGGASLPGSDTGDAGDSTVVPEGVHQENMGLQRKIKILAKRTIQEAQAVTLHPAKTKRPRSEEEEEAAASTPTALCGGGGGLEGALHCPPAPKKPRLVMGCSLNGFKVLSVVDLRFFLR</sequence>
<evidence type="ECO:0000313" key="3">
    <source>
        <dbReference type="EMBL" id="EEE56897.1"/>
    </source>
</evidence>
<evidence type="ECO:0000256" key="1">
    <source>
        <dbReference type="SAM" id="MobiDB-lite"/>
    </source>
</evidence>
<reference evidence="2" key="1">
    <citation type="submission" date="2002-03" db="EMBL/GenBank/DDBJ databases">
        <title>Oryza sativa nipponbare(GA3) genomic DNA, chromosome 2, BAC clone:OJ1570_H12.</title>
        <authorList>
            <person name="Sasaki T."/>
            <person name="Matsumoto T."/>
            <person name="Yamamoto K."/>
        </authorList>
    </citation>
    <scope>NUCLEOTIDE SEQUENCE</scope>
</reference>
<feature type="compositionally biased region" description="Gly residues" evidence="1">
    <location>
        <begin position="17"/>
        <end position="38"/>
    </location>
</feature>
<reference evidence="3" key="3">
    <citation type="journal article" date="2005" name="PLoS Biol.">
        <title>The genomes of Oryza sativa: a history of duplications.</title>
        <authorList>
            <person name="Yu J."/>
            <person name="Wang J."/>
            <person name="Lin W."/>
            <person name="Li S."/>
            <person name="Li H."/>
            <person name="Zhou J."/>
            <person name="Ni P."/>
            <person name="Dong W."/>
            <person name="Hu S."/>
            <person name="Zeng C."/>
            <person name="Zhang J."/>
            <person name="Zhang Y."/>
            <person name="Li R."/>
            <person name="Xu Z."/>
            <person name="Li S."/>
            <person name="Li X."/>
            <person name="Zheng H."/>
            <person name="Cong L."/>
            <person name="Lin L."/>
            <person name="Yin J."/>
            <person name="Geng J."/>
            <person name="Li G."/>
            <person name="Shi J."/>
            <person name="Liu J."/>
            <person name="Lv H."/>
            <person name="Li J."/>
            <person name="Wang J."/>
            <person name="Deng Y."/>
            <person name="Ran L."/>
            <person name="Shi X."/>
            <person name="Wang X."/>
            <person name="Wu Q."/>
            <person name="Li C."/>
            <person name="Ren X."/>
            <person name="Wang J."/>
            <person name="Wang X."/>
            <person name="Li D."/>
            <person name="Liu D."/>
            <person name="Zhang X."/>
            <person name="Ji Z."/>
            <person name="Zhao W."/>
            <person name="Sun Y."/>
            <person name="Zhang Z."/>
            <person name="Bao J."/>
            <person name="Han Y."/>
            <person name="Dong L."/>
            <person name="Ji J."/>
            <person name="Chen P."/>
            <person name="Wu S."/>
            <person name="Liu J."/>
            <person name="Xiao Y."/>
            <person name="Bu D."/>
            <person name="Tan J."/>
            <person name="Yang L."/>
            <person name="Ye C."/>
            <person name="Zhang J."/>
            <person name="Xu J."/>
            <person name="Zhou Y."/>
            <person name="Yu Y."/>
            <person name="Zhang B."/>
            <person name="Zhuang S."/>
            <person name="Wei H."/>
            <person name="Liu B."/>
            <person name="Lei M."/>
            <person name="Yu H."/>
            <person name="Li Y."/>
            <person name="Xu H."/>
            <person name="Wei S."/>
            <person name="He X."/>
            <person name="Fang L."/>
            <person name="Zhang Z."/>
            <person name="Zhang Y."/>
            <person name="Huang X."/>
            <person name="Su Z."/>
            <person name="Tong W."/>
            <person name="Li J."/>
            <person name="Tong Z."/>
            <person name="Li S."/>
            <person name="Ye J."/>
            <person name="Wang L."/>
            <person name="Fang L."/>
            <person name="Lei T."/>
            <person name="Chen C."/>
            <person name="Chen H."/>
            <person name="Xu Z."/>
            <person name="Li H."/>
            <person name="Huang H."/>
            <person name="Zhang F."/>
            <person name="Xu H."/>
            <person name="Li N."/>
            <person name="Zhao C."/>
            <person name="Li S."/>
            <person name="Dong L."/>
            <person name="Huang Y."/>
            <person name="Li L."/>
            <person name="Xi Y."/>
            <person name="Qi Q."/>
            <person name="Li W."/>
            <person name="Zhang B."/>
            <person name="Hu W."/>
            <person name="Zhang Y."/>
            <person name="Tian X."/>
            <person name="Jiao Y."/>
            <person name="Liang X."/>
            <person name="Jin J."/>
            <person name="Gao L."/>
            <person name="Zheng W."/>
            <person name="Hao B."/>
            <person name="Liu S."/>
            <person name="Wang W."/>
            <person name="Yuan L."/>
            <person name="Cao M."/>
            <person name="McDermott J."/>
            <person name="Samudrala R."/>
            <person name="Wang J."/>
            <person name="Wong G.K."/>
            <person name="Yang H."/>
        </authorList>
    </citation>
    <scope>NUCLEOTIDE SEQUENCE [LARGE SCALE GENOMIC DNA]</scope>
</reference>
<feature type="region of interest" description="Disordered" evidence="1">
    <location>
        <begin position="1"/>
        <end position="64"/>
    </location>
</feature>
<evidence type="ECO:0000313" key="4">
    <source>
        <dbReference type="Proteomes" id="UP000000763"/>
    </source>
</evidence>
<dbReference type="Proteomes" id="UP000007752">
    <property type="component" value="Chromosome 2"/>
</dbReference>
<reference evidence="4" key="2">
    <citation type="journal article" date="2005" name="Nature">
        <title>The map-based sequence of the rice genome.</title>
        <authorList>
            <consortium name="International rice genome sequencing project (IRGSP)"/>
            <person name="Matsumoto T."/>
            <person name="Wu J."/>
            <person name="Kanamori H."/>
            <person name="Katayose Y."/>
            <person name="Fujisawa M."/>
            <person name="Namiki N."/>
            <person name="Mizuno H."/>
            <person name="Yamamoto K."/>
            <person name="Antonio B.A."/>
            <person name="Baba T."/>
            <person name="Sakata K."/>
            <person name="Nagamura Y."/>
            <person name="Aoki H."/>
            <person name="Arikawa K."/>
            <person name="Arita K."/>
            <person name="Bito T."/>
            <person name="Chiden Y."/>
            <person name="Fujitsuka N."/>
            <person name="Fukunaka R."/>
            <person name="Hamada M."/>
            <person name="Harada C."/>
            <person name="Hayashi A."/>
            <person name="Hijishita S."/>
            <person name="Honda M."/>
            <person name="Hosokawa S."/>
            <person name="Ichikawa Y."/>
            <person name="Idonuma A."/>
            <person name="Iijima M."/>
            <person name="Ikeda M."/>
            <person name="Ikeno M."/>
            <person name="Ito K."/>
            <person name="Ito S."/>
            <person name="Ito T."/>
            <person name="Ito Y."/>
            <person name="Ito Y."/>
            <person name="Iwabuchi A."/>
            <person name="Kamiya K."/>
            <person name="Karasawa W."/>
            <person name="Kurita K."/>
            <person name="Katagiri S."/>
            <person name="Kikuta A."/>
            <person name="Kobayashi H."/>
            <person name="Kobayashi N."/>
            <person name="Machita K."/>
            <person name="Maehara T."/>
            <person name="Masukawa M."/>
            <person name="Mizubayashi T."/>
            <person name="Mukai Y."/>
            <person name="Nagasaki H."/>
            <person name="Nagata Y."/>
            <person name="Naito S."/>
            <person name="Nakashima M."/>
            <person name="Nakama Y."/>
            <person name="Nakamichi Y."/>
            <person name="Nakamura M."/>
            <person name="Meguro A."/>
            <person name="Negishi M."/>
            <person name="Ohta I."/>
            <person name="Ohta T."/>
            <person name="Okamoto M."/>
            <person name="Ono N."/>
            <person name="Saji S."/>
            <person name="Sakaguchi M."/>
            <person name="Sakai K."/>
            <person name="Shibata M."/>
            <person name="Shimokawa T."/>
            <person name="Song J."/>
            <person name="Takazaki Y."/>
            <person name="Terasawa K."/>
            <person name="Tsugane M."/>
            <person name="Tsuji K."/>
            <person name="Ueda S."/>
            <person name="Waki K."/>
            <person name="Yamagata H."/>
            <person name="Yamamoto M."/>
            <person name="Yamamoto S."/>
            <person name="Yamane H."/>
            <person name="Yoshiki S."/>
            <person name="Yoshihara R."/>
            <person name="Yukawa K."/>
            <person name="Zhong H."/>
            <person name="Yano M."/>
            <person name="Yuan Q."/>
            <person name="Ouyang S."/>
            <person name="Liu J."/>
            <person name="Jones K.M."/>
            <person name="Gansberger K."/>
            <person name="Moffat K."/>
            <person name="Hill J."/>
            <person name="Bera J."/>
            <person name="Fadrosh D."/>
            <person name="Jin S."/>
            <person name="Johri S."/>
            <person name="Kim M."/>
            <person name="Overton L."/>
            <person name="Reardon M."/>
            <person name="Tsitrin T."/>
            <person name="Vuong H."/>
            <person name="Weaver B."/>
            <person name="Ciecko A."/>
            <person name="Tallon L."/>
            <person name="Jackson J."/>
            <person name="Pai G."/>
            <person name="Aken S.V."/>
            <person name="Utterback T."/>
            <person name="Reidmuller S."/>
            <person name="Feldblyum T."/>
            <person name="Hsiao J."/>
            <person name="Zismann V."/>
            <person name="Iobst S."/>
            <person name="de Vazeille A.R."/>
            <person name="Buell C.R."/>
            <person name="Ying K."/>
            <person name="Li Y."/>
            <person name="Lu T."/>
            <person name="Huang Y."/>
            <person name="Zhao Q."/>
            <person name="Feng Q."/>
            <person name="Zhang L."/>
            <person name="Zhu J."/>
            <person name="Weng Q."/>
            <person name="Mu J."/>
            <person name="Lu Y."/>
            <person name="Fan D."/>
            <person name="Liu Y."/>
            <person name="Guan J."/>
            <person name="Zhang Y."/>
            <person name="Yu S."/>
            <person name="Liu X."/>
            <person name="Zhang Y."/>
            <person name="Hong G."/>
            <person name="Han B."/>
            <person name="Choisne N."/>
            <person name="Demange N."/>
            <person name="Orjeda G."/>
            <person name="Samain S."/>
            <person name="Cattolico L."/>
            <person name="Pelletier E."/>
            <person name="Couloux A."/>
            <person name="Segurens B."/>
            <person name="Wincker P."/>
            <person name="D'Hont A."/>
            <person name="Scarpelli C."/>
            <person name="Weissenbach J."/>
            <person name="Salanoubat M."/>
            <person name="Quetier F."/>
            <person name="Yu Y."/>
            <person name="Kim H.R."/>
            <person name="Rambo T."/>
            <person name="Currie J."/>
            <person name="Collura K."/>
            <person name="Luo M."/>
            <person name="Yang T."/>
            <person name="Ammiraju J.S.S."/>
            <person name="Engler F."/>
            <person name="Soderlund C."/>
            <person name="Wing R.A."/>
            <person name="Palmer L.E."/>
            <person name="de la Bastide M."/>
            <person name="Spiegel L."/>
            <person name="Nascimento L."/>
            <person name="Zutavern T."/>
            <person name="O'Shaughnessy A."/>
            <person name="Dike S."/>
            <person name="Dedhia N."/>
            <person name="Preston R."/>
            <person name="Balija V."/>
            <person name="McCombie W.R."/>
            <person name="Chow T."/>
            <person name="Chen H."/>
            <person name="Chung M."/>
            <person name="Chen C."/>
            <person name="Shaw J."/>
            <person name="Wu H."/>
            <person name="Hsiao K."/>
            <person name="Chao Y."/>
            <person name="Chu M."/>
            <person name="Cheng C."/>
            <person name="Hour A."/>
            <person name="Lee P."/>
            <person name="Lin S."/>
            <person name="Lin Y."/>
            <person name="Liou J."/>
            <person name="Liu S."/>
            <person name="Hsing Y."/>
            <person name="Raghuvanshi S."/>
            <person name="Mohanty A."/>
            <person name="Bharti A.K."/>
            <person name="Gaur A."/>
            <person name="Gupta V."/>
            <person name="Kumar D."/>
            <person name="Ravi V."/>
            <person name="Vij S."/>
            <person name="Kapur A."/>
            <person name="Khurana P."/>
            <person name="Khurana P."/>
            <person name="Khurana J.P."/>
            <person name="Tyagi A.K."/>
            <person name="Gaikwad K."/>
            <person name="Singh A."/>
            <person name="Dalal V."/>
            <person name="Srivastava S."/>
            <person name="Dixit A."/>
            <person name="Pal A.K."/>
            <person name="Ghazi I.A."/>
            <person name="Yadav M."/>
            <person name="Pandit A."/>
            <person name="Bhargava A."/>
            <person name="Sureshbabu K."/>
            <person name="Batra K."/>
            <person name="Sharma T.R."/>
            <person name="Mohapatra T."/>
            <person name="Singh N.K."/>
            <person name="Messing J."/>
            <person name="Nelson A.B."/>
            <person name="Fuks G."/>
            <person name="Kavchok S."/>
            <person name="Keizer G."/>
            <person name="Linton E."/>
            <person name="Llaca V."/>
            <person name="Song R."/>
            <person name="Tanyolac B."/>
            <person name="Young S."/>
            <person name="Ho-Il K."/>
            <person name="Hahn J.H."/>
            <person name="Sangsakoo G."/>
            <person name="Vanavichit A."/>
            <person name="de Mattos Luiz.A.T."/>
            <person name="Zimmer P.D."/>
            <person name="Malone G."/>
            <person name="Dellagostin O."/>
            <person name="de Oliveira A.C."/>
            <person name="Bevan M."/>
            <person name="Bancroft I."/>
            <person name="Minx P."/>
            <person name="Cordum H."/>
            <person name="Wilson R."/>
            <person name="Cheng Z."/>
            <person name="Jin W."/>
            <person name="Jiang J."/>
            <person name="Leong S.A."/>
            <person name="Iwama H."/>
            <person name="Gojobori T."/>
            <person name="Itoh T."/>
            <person name="Niimura Y."/>
            <person name="Fujii Y."/>
            <person name="Habara T."/>
            <person name="Sakai H."/>
            <person name="Sato Y."/>
            <person name="Wilson G."/>
            <person name="Kumar K."/>
            <person name="McCouch S."/>
            <person name="Juretic N."/>
            <person name="Hoen D."/>
            <person name="Wright S."/>
            <person name="Bruskiewich R."/>
            <person name="Bureau T."/>
            <person name="Miyao A."/>
            <person name="Hirochika H."/>
            <person name="Nishikawa T."/>
            <person name="Kadowaki K."/>
            <person name="Sugiura M."/>
            <person name="Burr B."/>
            <person name="Sasaki T."/>
        </authorList>
    </citation>
    <scope>NUCLEOTIDE SEQUENCE [LARGE SCALE GENOMIC DNA]</scope>
    <source>
        <strain evidence="4">cv. Nipponbare</strain>
    </source>
</reference>
<protein>
    <submittedName>
        <fullName evidence="3">Uncharacterized protein</fullName>
    </submittedName>
</protein>
<accession>B9F5G6</accession>